<dbReference type="AlphaFoldDB" id="A0A7W5PCA7"/>
<keyword evidence="4" id="KW-0488">Methylation</keyword>
<evidence type="ECO:0000256" key="4">
    <source>
        <dbReference type="ARBA" id="ARBA00022481"/>
    </source>
</evidence>
<dbReference type="GO" id="GO:0015628">
    <property type="term" value="P:protein secretion by the type II secretion system"/>
    <property type="evidence" value="ECO:0007669"/>
    <property type="project" value="InterPro"/>
</dbReference>
<evidence type="ECO:0000256" key="7">
    <source>
        <dbReference type="ARBA" id="ARBA00022989"/>
    </source>
</evidence>
<dbReference type="PROSITE" id="PS00409">
    <property type="entry name" value="PROKAR_NTER_METHYL"/>
    <property type="match status" value="1"/>
</dbReference>
<dbReference type="SUPFAM" id="SSF54523">
    <property type="entry name" value="Pili subunits"/>
    <property type="match status" value="1"/>
</dbReference>
<evidence type="ECO:0000313" key="13">
    <source>
        <dbReference type="EMBL" id="MBB3332585.1"/>
    </source>
</evidence>
<accession>A0A7W5PCA7</accession>
<evidence type="ECO:0000256" key="1">
    <source>
        <dbReference type="ARBA" id="ARBA00004377"/>
    </source>
</evidence>
<proteinExistence type="inferred from homology"/>
<dbReference type="InterPro" id="IPR045584">
    <property type="entry name" value="Pilin-like"/>
</dbReference>
<dbReference type="NCBIfam" id="TIGR02532">
    <property type="entry name" value="IV_pilin_GFxxxE"/>
    <property type="match status" value="1"/>
</dbReference>
<dbReference type="InterPro" id="IPR022346">
    <property type="entry name" value="T2SS_GspH"/>
</dbReference>
<keyword evidence="3" id="KW-1003">Cell membrane</keyword>
<dbReference type="GO" id="GO:0005886">
    <property type="term" value="C:plasma membrane"/>
    <property type="evidence" value="ECO:0007669"/>
    <property type="project" value="UniProtKB-SubCell"/>
</dbReference>
<comment type="caution">
    <text evidence="13">The sequence shown here is derived from an EMBL/GenBank/DDBJ whole genome shotgun (WGS) entry which is preliminary data.</text>
</comment>
<evidence type="ECO:0000256" key="11">
    <source>
        <dbReference type="SAM" id="Phobius"/>
    </source>
</evidence>
<evidence type="ECO:0000256" key="5">
    <source>
        <dbReference type="ARBA" id="ARBA00022519"/>
    </source>
</evidence>
<sequence length="182" mass="19676">MESEKLQGIEMIAGRRHEAQGGFTLIELLVTIAVLAVILTIAVPNFKSFVERGHLSSSHNSLLSGLNVARSEAVKRREVVRVEVTPEESGGGWLLEVKRLQASGLTTIDCADPSQNMWCVKIVDERSSPVVLSEAKIINYNQLGRPSQAEVIELAYAGDNRALCINMAGVASSGDCEVISNE</sequence>
<feature type="transmembrane region" description="Helical" evidence="11">
    <location>
        <begin position="21"/>
        <end position="43"/>
    </location>
</feature>
<dbReference type="Proteomes" id="UP000553442">
    <property type="component" value="Unassembled WGS sequence"/>
</dbReference>
<keyword evidence="6 11" id="KW-0812">Transmembrane</keyword>
<name>A0A7W5PCA7_9GAMM</name>
<comment type="similarity">
    <text evidence="9">Belongs to the GSP H family.</text>
</comment>
<keyword evidence="14" id="KW-1185">Reference proteome</keyword>
<evidence type="ECO:0000256" key="2">
    <source>
        <dbReference type="ARBA" id="ARBA00021549"/>
    </source>
</evidence>
<keyword evidence="5" id="KW-0997">Cell inner membrane</keyword>
<evidence type="ECO:0000256" key="8">
    <source>
        <dbReference type="ARBA" id="ARBA00023136"/>
    </source>
</evidence>
<dbReference type="Pfam" id="PF07963">
    <property type="entry name" value="N_methyl"/>
    <property type="match status" value="1"/>
</dbReference>
<reference evidence="13 14" key="1">
    <citation type="submission" date="2020-08" db="EMBL/GenBank/DDBJ databases">
        <title>Genomic Encyclopedia of Archaeal and Bacterial Type Strains, Phase II (KMG-II): from individual species to whole genera.</title>
        <authorList>
            <person name="Goeker M."/>
        </authorList>
    </citation>
    <scope>NUCLEOTIDE SEQUENCE [LARGE SCALE GENOMIC DNA]</scope>
    <source>
        <strain evidence="13 14">5AG</strain>
    </source>
</reference>
<dbReference type="InterPro" id="IPR012902">
    <property type="entry name" value="N_methyl_site"/>
</dbReference>
<feature type="domain" description="General secretion pathway GspH" evidence="12">
    <location>
        <begin position="60"/>
        <end position="169"/>
    </location>
</feature>
<keyword evidence="7 11" id="KW-1133">Transmembrane helix</keyword>
<dbReference type="RefSeq" id="WP_183334260.1">
    <property type="nucleotide sequence ID" value="NZ_JACHZF010000038.1"/>
</dbReference>
<gene>
    <name evidence="13" type="ORF">BDK63_003483</name>
</gene>
<dbReference type="GO" id="GO:0015627">
    <property type="term" value="C:type II protein secretion system complex"/>
    <property type="evidence" value="ECO:0007669"/>
    <property type="project" value="InterPro"/>
</dbReference>
<protein>
    <recommendedName>
        <fullName evidence="2">Type II secretion system protein H</fullName>
    </recommendedName>
    <alternativeName>
        <fullName evidence="10">General secretion pathway protein H</fullName>
    </alternativeName>
</protein>
<comment type="subcellular location">
    <subcellularLocation>
        <location evidence="1">Cell inner membrane</location>
        <topology evidence="1">Single-pass membrane protein</topology>
    </subcellularLocation>
</comment>
<dbReference type="Gene3D" id="3.30.700.10">
    <property type="entry name" value="Glycoprotein, Type 4 Pilin"/>
    <property type="match status" value="1"/>
</dbReference>
<evidence type="ECO:0000313" key="14">
    <source>
        <dbReference type="Proteomes" id="UP000553442"/>
    </source>
</evidence>
<dbReference type="Pfam" id="PF12019">
    <property type="entry name" value="GspH"/>
    <property type="match status" value="1"/>
</dbReference>
<evidence type="ECO:0000256" key="10">
    <source>
        <dbReference type="ARBA" id="ARBA00030775"/>
    </source>
</evidence>
<evidence type="ECO:0000259" key="12">
    <source>
        <dbReference type="Pfam" id="PF12019"/>
    </source>
</evidence>
<evidence type="ECO:0000256" key="3">
    <source>
        <dbReference type="ARBA" id="ARBA00022475"/>
    </source>
</evidence>
<evidence type="ECO:0000256" key="9">
    <source>
        <dbReference type="ARBA" id="ARBA00025772"/>
    </source>
</evidence>
<evidence type="ECO:0000256" key="6">
    <source>
        <dbReference type="ARBA" id="ARBA00022692"/>
    </source>
</evidence>
<organism evidence="13 14">
    <name type="scientific">Halomonas campaniensis</name>
    <dbReference type="NCBI Taxonomy" id="213554"/>
    <lineage>
        <taxon>Bacteria</taxon>
        <taxon>Pseudomonadati</taxon>
        <taxon>Pseudomonadota</taxon>
        <taxon>Gammaproteobacteria</taxon>
        <taxon>Oceanospirillales</taxon>
        <taxon>Halomonadaceae</taxon>
        <taxon>Halomonas</taxon>
    </lineage>
</organism>
<dbReference type="EMBL" id="JACHZF010000038">
    <property type="protein sequence ID" value="MBB3332585.1"/>
    <property type="molecule type" value="Genomic_DNA"/>
</dbReference>
<keyword evidence="8 11" id="KW-0472">Membrane</keyword>